<protein>
    <submittedName>
        <fullName evidence="2">Dipeptidase</fullName>
    </submittedName>
</protein>
<evidence type="ECO:0000313" key="3">
    <source>
        <dbReference type="Proteomes" id="UP000597338"/>
    </source>
</evidence>
<keyword evidence="3" id="KW-1185">Reference proteome</keyword>
<evidence type="ECO:0000256" key="1">
    <source>
        <dbReference type="SAM" id="SignalP"/>
    </source>
</evidence>
<dbReference type="EMBL" id="BMIK01000034">
    <property type="protein sequence ID" value="GGC49508.1"/>
    <property type="molecule type" value="Genomic_DNA"/>
</dbReference>
<organism evidence="2 3">
    <name type="scientific">Parapedobacter defluvii</name>
    <dbReference type="NCBI Taxonomy" id="2045106"/>
    <lineage>
        <taxon>Bacteria</taxon>
        <taxon>Pseudomonadati</taxon>
        <taxon>Bacteroidota</taxon>
        <taxon>Sphingobacteriia</taxon>
        <taxon>Sphingobacteriales</taxon>
        <taxon>Sphingobacteriaceae</taxon>
        <taxon>Parapedobacter</taxon>
    </lineage>
</organism>
<reference evidence="3" key="1">
    <citation type="journal article" date="2019" name="Int. J. Syst. Evol. Microbiol.">
        <title>The Global Catalogue of Microorganisms (GCM) 10K type strain sequencing project: providing services to taxonomists for standard genome sequencing and annotation.</title>
        <authorList>
            <consortium name="The Broad Institute Genomics Platform"/>
            <consortium name="The Broad Institute Genome Sequencing Center for Infectious Disease"/>
            <person name="Wu L."/>
            <person name="Ma J."/>
        </authorList>
    </citation>
    <scope>NUCLEOTIDE SEQUENCE [LARGE SCALE GENOMIC DNA]</scope>
    <source>
        <strain evidence="3">CGMCC 1.15342</strain>
    </source>
</reference>
<keyword evidence="1" id="KW-0732">Signal</keyword>
<dbReference type="CDD" id="cd01301">
    <property type="entry name" value="rDP_like"/>
    <property type="match status" value="1"/>
</dbReference>
<evidence type="ECO:0000313" key="2">
    <source>
        <dbReference type="EMBL" id="GGC49508.1"/>
    </source>
</evidence>
<comment type="caution">
    <text evidence="2">The sequence shown here is derived from an EMBL/GenBank/DDBJ whole genome shotgun (WGS) entry which is preliminary data.</text>
</comment>
<feature type="chain" id="PRO_5046968046" evidence="1">
    <location>
        <begin position="23"/>
        <end position="412"/>
    </location>
</feature>
<proteinExistence type="predicted"/>
<dbReference type="RefSeq" id="WP_188753956.1">
    <property type="nucleotide sequence ID" value="NZ_BMIK01000034.1"/>
</dbReference>
<accession>A0ABQ1MZX6</accession>
<dbReference type="Gene3D" id="3.20.20.140">
    <property type="entry name" value="Metal-dependent hydrolases"/>
    <property type="match status" value="1"/>
</dbReference>
<dbReference type="PANTHER" id="PTHR10443">
    <property type="entry name" value="MICROSOMAL DIPEPTIDASE"/>
    <property type="match status" value="1"/>
</dbReference>
<dbReference type="InterPro" id="IPR008257">
    <property type="entry name" value="Pept_M19"/>
</dbReference>
<dbReference type="InterPro" id="IPR032466">
    <property type="entry name" value="Metal_Hydrolase"/>
</dbReference>
<dbReference type="Pfam" id="PF01244">
    <property type="entry name" value="Peptidase_M19"/>
    <property type="match status" value="1"/>
</dbReference>
<sequence length="412" mass="46065">MGRFFQMLVFCLQFMATSAVFSQTYDDPAIKATAAEIHAAAFTLDTHADVPTYMVSHPRFDIAKEHDARATDSRVDFPRMKQGGMDAMFFAVYLGQGARTKAGNADAKRRAKVLFDTIHKAIADHPEWAGVATTPEEAYSLEKEGKRAIFIGVENGWAIGDELSLLKTYYDWGARYMTLSHTRNNDICDSSNDPKGPEHHGLSTFGKEVVKEMNRLGMLVDISHTSDETFWDCLELSKAPIVASHSSARALYNHPRNLSDEMIKALAAKGGVIQMNMYSGYLRAENPKRVAAMAALRKKYPRINELTDAERKERQAELQEIYKQYPNRLATLQQVVDHIDHIVELVGVDHVGIGADLDGGGGVRGMYDVSEAGNLTYELVKRGYSEEDIKKIWSGNFFRVMKEAQRVANTLN</sequence>
<name>A0ABQ1MZX6_9SPHI</name>
<dbReference type="Gene3D" id="1.10.287.650">
    <property type="entry name" value="L27 domain"/>
    <property type="match status" value="1"/>
</dbReference>
<gene>
    <name evidence="2" type="ORF">GCM10011386_47220</name>
</gene>
<feature type="signal peptide" evidence="1">
    <location>
        <begin position="1"/>
        <end position="22"/>
    </location>
</feature>
<dbReference type="Proteomes" id="UP000597338">
    <property type="component" value="Unassembled WGS sequence"/>
</dbReference>
<dbReference type="PROSITE" id="PS51365">
    <property type="entry name" value="RENAL_DIPEPTIDASE_2"/>
    <property type="match status" value="1"/>
</dbReference>
<dbReference type="SUPFAM" id="SSF51556">
    <property type="entry name" value="Metallo-dependent hydrolases"/>
    <property type="match status" value="1"/>
</dbReference>
<dbReference type="PANTHER" id="PTHR10443:SF12">
    <property type="entry name" value="DIPEPTIDASE"/>
    <property type="match status" value="1"/>
</dbReference>